<keyword evidence="3" id="KW-0662">Pyridine nucleotide biosynthesis</keyword>
<dbReference type="AlphaFoldDB" id="A0A8S3J0J9"/>
<accession>A0A8S3J0J9</accession>
<dbReference type="SUPFAM" id="SSF54675">
    <property type="entry name" value="Nicotinate/Quinolinate PRTase N-terminal domain-like"/>
    <property type="match status" value="1"/>
</dbReference>
<feature type="domain" description="Nicotinate phosphoribosyltransferase N-terminal" evidence="5">
    <location>
        <begin position="114"/>
        <end position="211"/>
    </location>
</feature>
<dbReference type="InterPro" id="IPR007229">
    <property type="entry name" value="Nic_PRibTrfase-Fam"/>
</dbReference>
<proteinExistence type="inferred from homology"/>
<evidence type="ECO:0000259" key="5">
    <source>
        <dbReference type="Pfam" id="PF17767"/>
    </source>
</evidence>
<evidence type="ECO:0000256" key="1">
    <source>
        <dbReference type="ARBA" id="ARBA00004790"/>
    </source>
</evidence>
<evidence type="ECO:0000313" key="6">
    <source>
        <dbReference type="EMBL" id="CAF5207397.1"/>
    </source>
</evidence>
<evidence type="ECO:0000313" key="7">
    <source>
        <dbReference type="Proteomes" id="UP000681720"/>
    </source>
</evidence>
<dbReference type="Gene3D" id="3.20.140.10">
    <property type="entry name" value="nicotinate phosphoribosyltransferase"/>
    <property type="match status" value="1"/>
</dbReference>
<evidence type="ECO:0000256" key="2">
    <source>
        <dbReference type="ARBA" id="ARBA00010897"/>
    </source>
</evidence>
<sequence>MQVVDCTSHIKDIYIDSFTQKNRTEVFMQRLVDSQSQPAPSAPLSPYVEIESQNLVNTSLIPLPSSQTLPLHSEERFKPSFRNSVSPRGSLTSIASEKVLLMSSEQQSSVVQPLLTDLYQISMAYAYWKPNKHQEIATFDLYFRKNPFGGEYTLFAGLDECLKFVRDYKFHSSDIDYLRASLPNYIESEFYDYLSTLDMNDIKIHAVPEGKTYRRFI</sequence>
<comment type="pathway">
    <text evidence="1">Cofactor biosynthesis; NAD(+) biosynthesis.</text>
</comment>
<reference evidence="6" key="1">
    <citation type="submission" date="2021-02" db="EMBL/GenBank/DDBJ databases">
        <authorList>
            <person name="Nowell W R."/>
        </authorList>
    </citation>
    <scope>NUCLEOTIDE SEQUENCE</scope>
</reference>
<evidence type="ECO:0000256" key="4">
    <source>
        <dbReference type="ARBA" id="ARBA00048668"/>
    </source>
</evidence>
<dbReference type="Proteomes" id="UP000681720">
    <property type="component" value="Unassembled WGS sequence"/>
</dbReference>
<organism evidence="6 7">
    <name type="scientific">Rotaria magnacalcarata</name>
    <dbReference type="NCBI Taxonomy" id="392030"/>
    <lineage>
        <taxon>Eukaryota</taxon>
        <taxon>Metazoa</taxon>
        <taxon>Spiralia</taxon>
        <taxon>Gnathifera</taxon>
        <taxon>Rotifera</taxon>
        <taxon>Eurotatoria</taxon>
        <taxon>Bdelloidea</taxon>
        <taxon>Philodinida</taxon>
        <taxon>Philodinidae</taxon>
        <taxon>Rotaria</taxon>
    </lineage>
</organism>
<protein>
    <recommendedName>
        <fullName evidence="5">Nicotinate phosphoribosyltransferase N-terminal domain-containing protein</fullName>
    </recommendedName>
</protein>
<dbReference type="GO" id="GO:0005829">
    <property type="term" value="C:cytosol"/>
    <property type="evidence" value="ECO:0007669"/>
    <property type="project" value="TreeGrafter"/>
</dbReference>
<dbReference type="InterPro" id="IPR040727">
    <property type="entry name" value="NAPRTase_N"/>
</dbReference>
<name>A0A8S3J0J9_9BILA</name>
<dbReference type="Pfam" id="PF17767">
    <property type="entry name" value="NAPRTase_N"/>
    <property type="match status" value="1"/>
</dbReference>
<evidence type="ECO:0000256" key="3">
    <source>
        <dbReference type="ARBA" id="ARBA00022642"/>
    </source>
</evidence>
<dbReference type="EMBL" id="CAJOBJ010350370">
    <property type="protein sequence ID" value="CAF5207397.1"/>
    <property type="molecule type" value="Genomic_DNA"/>
</dbReference>
<comment type="catalytic activity">
    <reaction evidence="4">
        <text>5-phospho-alpha-D-ribose 1-diphosphate + nicotinate + ATP + H2O = nicotinate beta-D-ribonucleotide + ADP + phosphate + diphosphate</text>
        <dbReference type="Rhea" id="RHEA:36163"/>
        <dbReference type="ChEBI" id="CHEBI:15377"/>
        <dbReference type="ChEBI" id="CHEBI:30616"/>
        <dbReference type="ChEBI" id="CHEBI:32544"/>
        <dbReference type="ChEBI" id="CHEBI:33019"/>
        <dbReference type="ChEBI" id="CHEBI:43474"/>
        <dbReference type="ChEBI" id="CHEBI:57502"/>
        <dbReference type="ChEBI" id="CHEBI:58017"/>
        <dbReference type="ChEBI" id="CHEBI:456216"/>
        <dbReference type="EC" id="6.3.4.21"/>
    </reaction>
</comment>
<dbReference type="PANTHER" id="PTHR11098">
    <property type="entry name" value="NICOTINATE PHOSPHORIBOSYLTRANSFERASE"/>
    <property type="match status" value="1"/>
</dbReference>
<comment type="similarity">
    <text evidence="2">Belongs to the NAPRTase family.</text>
</comment>
<dbReference type="PANTHER" id="PTHR11098:SF1">
    <property type="entry name" value="NICOTINATE PHOSPHORIBOSYLTRANSFERASE"/>
    <property type="match status" value="1"/>
</dbReference>
<gene>
    <name evidence="6" type="ORF">GIL414_LOCUS78627</name>
</gene>
<dbReference type="GO" id="GO:0034355">
    <property type="term" value="P:NAD+ biosynthetic process via the salvage pathway"/>
    <property type="evidence" value="ECO:0007669"/>
    <property type="project" value="TreeGrafter"/>
</dbReference>
<dbReference type="GO" id="GO:0004516">
    <property type="term" value="F:nicotinate phosphoribosyltransferase activity"/>
    <property type="evidence" value="ECO:0007669"/>
    <property type="project" value="UniProtKB-EC"/>
</dbReference>
<comment type="caution">
    <text evidence="6">The sequence shown here is derived from an EMBL/GenBank/DDBJ whole genome shotgun (WGS) entry which is preliminary data.</text>
</comment>